<reference evidence="2 3" key="1">
    <citation type="submission" date="2014-04" db="EMBL/GenBank/DDBJ databases">
        <authorList>
            <consortium name="DOE Joint Genome Institute"/>
            <person name="Kuo A."/>
            <person name="Girlanda M."/>
            <person name="Perotto S."/>
            <person name="Kohler A."/>
            <person name="Nagy L.G."/>
            <person name="Floudas D."/>
            <person name="Copeland A."/>
            <person name="Barry K.W."/>
            <person name="Cichocki N."/>
            <person name="Veneault-Fourrey C."/>
            <person name="LaButti K."/>
            <person name="Lindquist E.A."/>
            <person name="Lipzen A."/>
            <person name="Lundell T."/>
            <person name="Morin E."/>
            <person name="Murat C."/>
            <person name="Sun H."/>
            <person name="Tunlid A."/>
            <person name="Henrissat B."/>
            <person name="Grigoriev I.V."/>
            <person name="Hibbett D.S."/>
            <person name="Martin F."/>
            <person name="Nordberg H.P."/>
            <person name="Cantor M.N."/>
            <person name="Hua S.X."/>
        </authorList>
    </citation>
    <scope>NUCLEOTIDE SEQUENCE [LARGE SCALE GENOMIC DNA]</scope>
    <source>
        <strain evidence="2 3">MUT 4182</strain>
    </source>
</reference>
<evidence type="ECO:0000256" key="1">
    <source>
        <dbReference type="SAM" id="Phobius"/>
    </source>
</evidence>
<keyword evidence="1" id="KW-0812">Transmembrane</keyword>
<dbReference type="Proteomes" id="UP000054248">
    <property type="component" value="Unassembled WGS sequence"/>
</dbReference>
<reference evidence="3" key="2">
    <citation type="submission" date="2015-01" db="EMBL/GenBank/DDBJ databases">
        <title>Evolutionary Origins and Diversification of the Mycorrhizal Mutualists.</title>
        <authorList>
            <consortium name="DOE Joint Genome Institute"/>
            <consortium name="Mycorrhizal Genomics Consortium"/>
            <person name="Kohler A."/>
            <person name="Kuo A."/>
            <person name="Nagy L.G."/>
            <person name="Floudas D."/>
            <person name="Copeland A."/>
            <person name="Barry K.W."/>
            <person name="Cichocki N."/>
            <person name="Veneault-Fourrey C."/>
            <person name="LaButti K."/>
            <person name="Lindquist E.A."/>
            <person name="Lipzen A."/>
            <person name="Lundell T."/>
            <person name="Morin E."/>
            <person name="Murat C."/>
            <person name="Riley R."/>
            <person name="Ohm R."/>
            <person name="Sun H."/>
            <person name="Tunlid A."/>
            <person name="Henrissat B."/>
            <person name="Grigoriev I.V."/>
            <person name="Hibbett D.S."/>
            <person name="Martin F."/>
        </authorList>
    </citation>
    <scope>NUCLEOTIDE SEQUENCE [LARGE SCALE GENOMIC DNA]</scope>
    <source>
        <strain evidence="3">MUT 4182</strain>
    </source>
</reference>
<evidence type="ECO:0000313" key="2">
    <source>
        <dbReference type="EMBL" id="KIO24734.1"/>
    </source>
</evidence>
<dbReference type="EMBL" id="KN823055">
    <property type="protein sequence ID" value="KIO24734.1"/>
    <property type="molecule type" value="Genomic_DNA"/>
</dbReference>
<keyword evidence="1" id="KW-0472">Membrane</keyword>
<keyword evidence="1" id="KW-1133">Transmembrane helix</keyword>
<organism evidence="2 3">
    <name type="scientific">Tulasnella calospora MUT 4182</name>
    <dbReference type="NCBI Taxonomy" id="1051891"/>
    <lineage>
        <taxon>Eukaryota</taxon>
        <taxon>Fungi</taxon>
        <taxon>Dikarya</taxon>
        <taxon>Basidiomycota</taxon>
        <taxon>Agaricomycotina</taxon>
        <taxon>Agaricomycetes</taxon>
        <taxon>Cantharellales</taxon>
        <taxon>Tulasnellaceae</taxon>
        <taxon>Tulasnella</taxon>
    </lineage>
</organism>
<gene>
    <name evidence="2" type="ORF">M407DRAFT_98478</name>
</gene>
<sequence length="76" mass="8679">MCVLVLPPAFSQWKNTGTDGVDILSVLIRDSPLWYFCLGGCLLFEYFCFFTNGKVSNDLRSERTSDFCFLFAVSYL</sequence>
<proteinExistence type="predicted"/>
<protein>
    <submittedName>
        <fullName evidence="2">Uncharacterized protein</fullName>
    </submittedName>
</protein>
<accession>A0A0C3QGP4</accession>
<keyword evidence="3" id="KW-1185">Reference proteome</keyword>
<feature type="transmembrane region" description="Helical" evidence="1">
    <location>
        <begin position="33"/>
        <end position="53"/>
    </location>
</feature>
<evidence type="ECO:0000313" key="3">
    <source>
        <dbReference type="Proteomes" id="UP000054248"/>
    </source>
</evidence>
<name>A0A0C3QGP4_9AGAM</name>
<dbReference type="HOGENOM" id="CLU_2656254_0_0_1"/>
<dbReference type="AlphaFoldDB" id="A0A0C3QGP4"/>